<evidence type="ECO:0000313" key="4">
    <source>
        <dbReference type="Proteomes" id="UP001139264"/>
    </source>
</evidence>
<accession>A0A9X1M3M2</accession>
<dbReference type="PANTHER" id="PTHR30006:SF2">
    <property type="entry name" value="ABC TRANSPORTER SUBSTRATE-BINDING PROTEIN"/>
    <property type="match status" value="1"/>
</dbReference>
<gene>
    <name evidence="2" type="ORF">LJ751_12905</name>
    <name evidence="3" type="ORF">LJ751_17090</name>
</gene>
<dbReference type="PROSITE" id="PS51257">
    <property type="entry name" value="PROKAR_LIPOPROTEIN"/>
    <property type="match status" value="1"/>
</dbReference>
<organism evidence="2 4">
    <name type="scientific">Arthrobacter gengyunqii</name>
    <dbReference type="NCBI Taxonomy" id="2886940"/>
    <lineage>
        <taxon>Bacteria</taxon>
        <taxon>Bacillati</taxon>
        <taxon>Actinomycetota</taxon>
        <taxon>Actinomycetes</taxon>
        <taxon>Micrococcales</taxon>
        <taxon>Micrococcaceae</taxon>
        <taxon>Arthrobacter</taxon>
    </lineage>
</organism>
<reference evidence="2" key="1">
    <citation type="submission" date="2021-10" db="EMBL/GenBank/DDBJ databases">
        <title>Novel species in genus Arthrobacter.</title>
        <authorList>
            <person name="Liu Y."/>
        </authorList>
    </citation>
    <scope>NUCLEOTIDE SEQUENCE</scope>
    <source>
        <strain evidence="2">Zg-Y809</strain>
    </source>
</reference>
<comment type="caution">
    <text evidence="2">The sequence shown here is derived from an EMBL/GenBank/DDBJ whole genome shotgun (WGS) entry which is preliminary data.</text>
</comment>
<dbReference type="CDD" id="cd13551">
    <property type="entry name" value="PBP2_Fbp_like_5"/>
    <property type="match status" value="1"/>
</dbReference>
<dbReference type="AlphaFoldDB" id="A0A9X1M3M2"/>
<dbReference type="SUPFAM" id="SSF53850">
    <property type="entry name" value="Periplasmic binding protein-like II"/>
    <property type="match status" value="1"/>
</dbReference>
<dbReference type="Proteomes" id="UP001139264">
    <property type="component" value="Unassembled WGS sequence"/>
</dbReference>
<sequence>MRRQFIGAGLAAALLLTGCGGSTDSSNEGGSEGATLVIYTNSNSDGKGDWLEAQATDAGFNIEIVGLGGGDLTNRIIAEGGNPVADLVFGLNNMYFEQIKAEDLLEPYTPEWSGDVDESLGDGETFWPLVQQGIVLAYNTDAIAEGDAPSDWTDLWTDEQYKGRYESVSTLAGATQQIIMASILTRYQDESGDLGISDEGWEQVQGYFENGSKAVEGEDLFARMAAGTVDMGQMTISGIPAREAQYGVTAGVMEPEIGVPYAVEQVGVIKGTDKQDEAERFINWFGSGETQGAFAAEFASLPANQKALEMTDPEVLAAYESIPPQELDWLFIRDNISQWVEKIELEYMP</sequence>
<dbReference type="EMBL" id="JAJFZP010000010">
    <property type="protein sequence ID" value="MCC3270245.1"/>
    <property type="molecule type" value="Genomic_DNA"/>
</dbReference>
<dbReference type="RefSeq" id="WP_227908504.1">
    <property type="nucleotide sequence ID" value="NZ_CP095461.1"/>
</dbReference>
<dbReference type="GO" id="GO:0030976">
    <property type="term" value="F:thiamine pyrophosphate binding"/>
    <property type="evidence" value="ECO:0007669"/>
    <property type="project" value="TreeGrafter"/>
</dbReference>
<dbReference type="InterPro" id="IPR006059">
    <property type="entry name" value="SBP"/>
</dbReference>
<dbReference type="GO" id="GO:0030975">
    <property type="term" value="F:thiamine binding"/>
    <property type="evidence" value="ECO:0007669"/>
    <property type="project" value="TreeGrafter"/>
</dbReference>
<name>A0A9X1M3M2_9MICC</name>
<dbReference type="Pfam" id="PF13416">
    <property type="entry name" value="SBP_bac_8"/>
    <property type="match status" value="1"/>
</dbReference>
<dbReference type="Gene3D" id="3.40.190.10">
    <property type="entry name" value="Periplasmic binding protein-like II"/>
    <property type="match status" value="2"/>
</dbReference>
<evidence type="ECO:0000313" key="3">
    <source>
        <dbReference type="EMBL" id="MCC3271044.1"/>
    </source>
</evidence>
<proteinExistence type="predicted"/>
<evidence type="ECO:0000256" key="1">
    <source>
        <dbReference type="ARBA" id="ARBA00022729"/>
    </source>
</evidence>
<keyword evidence="1" id="KW-0732">Signal</keyword>
<dbReference type="GO" id="GO:0015888">
    <property type="term" value="P:thiamine transport"/>
    <property type="evidence" value="ECO:0007669"/>
    <property type="project" value="TreeGrafter"/>
</dbReference>
<protein>
    <submittedName>
        <fullName evidence="2">Extracellular solute-binding protein</fullName>
    </submittedName>
</protein>
<evidence type="ECO:0000313" key="2">
    <source>
        <dbReference type="EMBL" id="MCC3270245.1"/>
    </source>
</evidence>
<dbReference type="PANTHER" id="PTHR30006">
    <property type="entry name" value="THIAMINE-BINDING PERIPLASMIC PROTEIN-RELATED"/>
    <property type="match status" value="1"/>
</dbReference>
<dbReference type="GO" id="GO:0030288">
    <property type="term" value="C:outer membrane-bounded periplasmic space"/>
    <property type="evidence" value="ECO:0007669"/>
    <property type="project" value="TreeGrafter"/>
</dbReference>
<dbReference type="EMBL" id="JAJFZP010000018">
    <property type="protein sequence ID" value="MCC3271044.1"/>
    <property type="molecule type" value="Genomic_DNA"/>
</dbReference>